<accession>A0A084IHN5</accession>
<sequence>MAEQIHYRPEQAHHFRPETRDELEKFEGRIAEINGLLDQLYESGLMRWLKDFVGAMPEVSMIALEGLNTEQGRAGMRNLLVLAQQLGKLDPDRLEGMFNAMHAGVDRADDTATGKHESPYDPPGVMGVFKLLRDEELWRTLAPVIEGAKAFSAEANRRREQADGDPDKS</sequence>
<proteinExistence type="predicted"/>
<organism evidence="1 2">
    <name type="scientific">Salinisphaera hydrothermalis (strain C41B8)</name>
    <dbReference type="NCBI Taxonomy" id="1304275"/>
    <lineage>
        <taxon>Bacteria</taxon>
        <taxon>Pseudomonadati</taxon>
        <taxon>Pseudomonadota</taxon>
        <taxon>Gammaproteobacteria</taxon>
        <taxon>Salinisphaerales</taxon>
        <taxon>Salinisphaeraceae</taxon>
        <taxon>Salinisphaera</taxon>
    </lineage>
</organism>
<name>A0A084IHN5_SALHC</name>
<protein>
    <recommendedName>
        <fullName evidence="3">DUF1641 domain-containing protein</fullName>
    </recommendedName>
</protein>
<dbReference type="Proteomes" id="UP000028302">
    <property type="component" value="Unassembled WGS sequence"/>
</dbReference>
<evidence type="ECO:0000313" key="1">
    <source>
        <dbReference type="EMBL" id="KEZ76219.1"/>
    </source>
</evidence>
<dbReference type="AlphaFoldDB" id="A0A084IHN5"/>
<dbReference type="eggNOG" id="COG2427">
    <property type="taxonomic scope" value="Bacteria"/>
</dbReference>
<reference evidence="1 2" key="1">
    <citation type="submission" date="2013-03" db="EMBL/GenBank/DDBJ databases">
        <title>Salinisphaera hydrothermalis C41B8 Genome Sequencing.</title>
        <authorList>
            <person name="Li C."/>
            <person name="Lai Q."/>
            <person name="Shao Z."/>
        </authorList>
    </citation>
    <scope>NUCLEOTIDE SEQUENCE [LARGE SCALE GENOMIC DNA]</scope>
    <source>
        <strain evidence="1 2">C41B8</strain>
    </source>
</reference>
<dbReference type="STRING" id="1304275.C41B8_16159"/>
<dbReference type="RefSeq" id="WP_037340546.1">
    <property type="nucleotide sequence ID" value="NZ_APNK01000036.1"/>
</dbReference>
<comment type="caution">
    <text evidence="1">The sequence shown here is derived from an EMBL/GenBank/DDBJ whole genome shotgun (WGS) entry which is preliminary data.</text>
</comment>
<gene>
    <name evidence="1" type="ORF">C41B8_16159</name>
</gene>
<evidence type="ECO:0008006" key="3">
    <source>
        <dbReference type="Google" id="ProtNLM"/>
    </source>
</evidence>
<keyword evidence="2" id="KW-1185">Reference proteome</keyword>
<evidence type="ECO:0000313" key="2">
    <source>
        <dbReference type="Proteomes" id="UP000028302"/>
    </source>
</evidence>
<dbReference type="OrthoDB" id="5795508at2"/>
<dbReference type="EMBL" id="APNK01000036">
    <property type="protein sequence ID" value="KEZ76219.1"/>
    <property type="molecule type" value="Genomic_DNA"/>
</dbReference>